<dbReference type="Proteomes" id="UP000198926">
    <property type="component" value="Unassembled WGS sequence"/>
</dbReference>
<organism evidence="1 2">
    <name type="scientific">Yoonia litorea</name>
    <dbReference type="NCBI Taxonomy" id="1123755"/>
    <lineage>
        <taxon>Bacteria</taxon>
        <taxon>Pseudomonadati</taxon>
        <taxon>Pseudomonadota</taxon>
        <taxon>Alphaproteobacteria</taxon>
        <taxon>Rhodobacterales</taxon>
        <taxon>Paracoccaceae</taxon>
        <taxon>Yoonia</taxon>
    </lineage>
</organism>
<dbReference type="STRING" id="1123755.SAMN05444714_3278"/>
<evidence type="ECO:0000313" key="2">
    <source>
        <dbReference type="Proteomes" id="UP000198926"/>
    </source>
</evidence>
<sequence length="51" mass="5299">MRAEAGSARDEPLLSDLLMRKALFPASGALPLNGLGSDVSVFGNRDLIKGA</sequence>
<reference evidence="1 2" key="1">
    <citation type="submission" date="2016-10" db="EMBL/GenBank/DDBJ databases">
        <authorList>
            <person name="de Groot N.N."/>
        </authorList>
    </citation>
    <scope>NUCLEOTIDE SEQUENCE [LARGE SCALE GENOMIC DNA]</scope>
    <source>
        <strain evidence="1 2">DSM 29433</strain>
    </source>
</reference>
<protein>
    <submittedName>
        <fullName evidence="1">Uncharacterized protein</fullName>
    </submittedName>
</protein>
<name>A0A1I6N3C2_9RHOB</name>
<dbReference type="AlphaFoldDB" id="A0A1I6N3C2"/>
<gene>
    <name evidence="1" type="ORF">SAMN05444714_3278</name>
</gene>
<keyword evidence="2" id="KW-1185">Reference proteome</keyword>
<accession>A0A1I6N3C2</accession>
<dbReference type="EMBL" id="FOZM01000005">
    <property type="protein sequence ID" value="SFS22387.1"/>
    <property type="molecule type" value="Genomic_DNA"/>
</dbReference>
<evidence type="ECO:0000313" key="1">
    <source>
        <dbReference type="EMBL" id="SFS22387.1"/>
    </source>
</evidence>
<proteinExistence type="predicted"/>